<comment type="caution">
    <text evidence="7">The sequence shown here is derived from an EMBL/GenBank/DDBJ whole genome shotgun (WGS) entry which is preliminary data.</text>
</comment>
<keyword evidence="4 6" id="KW-1133">Transmembrane helix</keyword>
<dbReference type="AlphaFoldDB" id="A0A5R8Y2C4"/>
<feature type="transmembrane region" description="Helical" evidence="6">
    <location>
        <begin position="148"/>
        <end position="172"/>
    </location>
</feature>
<sequence>MEIYLISFLSLALAHFVALLSPGVDFFLILTNSSKHGRASGIITSTGIAFANLVYILLALFGITLIKDNQTLFLTIKILGSFYLLYIGFLLLKSKKRELFSKKIEKKDEKKDVIKYFLMGFLSAILNPKNSIFYFTMFSISIQNHTPFYVQSFFALWMFLAVLLWDIFVVYLVTNVKSKNFLEKYSNKIEKISGFILLFLALSIIFNTF</sequence>
<dbReference type="Pfam" id="PF01810">
    <property type="entry name" value="LysE"/>
    <property type="match status" value="1"/>
</dbReference>
<comment type="subcellular location">
    <subcellularLocation>
        <location evidence="1">Cell membrane</location>
        <topology evidence="1">Multi-pass membrane protein</topology>
    </subcellularLocation>
</comment>
<keyword evidence="2" id="KW-1003">Cell membrane</keyword>
<keyword evidence="8" id="KW-1185">Reference proteome</keyword>
<gene>
    <name evidence="7" type="ORF">FDK22_04985</name>
</gene>
<evidence type="ECO:0000256" key="2">
    <source>
        <dbReference type="ARBA" id="ARBA00022475"/>
    </source>
</evidence>
<organism evidence="7 8">
    <name type="scientific">Arcobacter arenosus</name>
    <dbReference type="NCBI Taxonomy" id="2576037"/>
    <lineage>
        <taxon>Bacteria</taxon>
        <taxon>Pseudomonadati</taxon>
        <taxon>Campylobacterota</taxon>
        <taxon>Epsilonproteobacteria</taxon>
        <taxon>Campylobacterales</taxon>
        <taxon>Arcobacteraceae</taxon>
        <taxon>Arcobacter</taxon>
    </lineage>
</organism>
<evidence type="ECO:0000256" key="6">
    <source>
        <dbReference type="SAM" id="Phobius"/>
    </source>
</evidence>
<evidence type="ECO:0000256" key="3">
    <source>
        <dbReference type="ARBA" id="ARBA00022692"/>
    </source>
</evidence>
<accession>A0A5R8Y2C4</accession>
<dbReference type="GO" id="GO:0005886">
    <property type="term" value="C:plasma membrane"/>
    <property type="evidence" value="ECO:0007669"/>
    <property type="project" value="UniProtKB-SubCell"/>
</dbReference>
<evidence type="ECO:0000256" key="1">
    <source>
        <dbReference type="ARBA" id="ARBA00004651"/>
    </source>
</evidence>
<dbReference type="EMBL" id="VANU01000002">
    <property type="protein sequence ID" value="TLP39229.1"/>
    <property type="molecule type" value="Genomic_DNA"/>
</dbReference>
<dbReference type="PANTHER" id="PTHR30086">
    <property type="entry name" value="ARGININE EXPORTER PROTEIN ARGO"/>
    <property type="match status" value="1"/>
</dbReference>
<feature type="transmembrane region" description="Helical" evidence="6">
    <location>
        <begin position="113"/>
        <end position="136"/>
    </location>
</feature>
<dbReference type="PIRSF" id="PIRSF006324">
    <property type="entry name" value="LeuE"/>
    <property type="match status" value="1"/>
</dbReference>
<feature type="transmembrane region" description="Helical" evidence="6">
    <location>
        <begin position="192"/>
        <end position="208"/>
    </location>
</feature>
<name>A0A5R8Y2C4_9BACT</name>
<keyword evidence="3 6" id="KW-0812">Transmembrane</keyword>
<dbReference type="InterPro" id="IPR001123">
    <property type="entry name" value="LeuE-type"/>
</dbReference>
<evidence type="ECO:0000256" key="5">
    <source>
        <dbReference type="ARBA" id="ARBA00023136"/>
    </source>
</evidence>
<proteinExistence type="predicted"/>
<keyword evidence="5 6" id="KW-0472">Membrane</keyword>
<evidence type="ECO:0000256" key="4">
    <source>
        <dbReference type="ARBA" id="ARBA00022989"/>
    </source>
</evidence>
<evidence type="ECO:0000313" key="8">
    <source>
        <dbReference type="Proteomes" id="UP000308901"/>
    </source>
</evidence>
<reference evidence="7 8" key="1">
    <citation type="submission" date="2019-05" db="EMBL/GenBank/DDBJ databases">
        <title>Arcobacter sp. nov., isolated from sea sediment.</title>
        <authorList>
            <person name="Kim W."/>
        </authorList>
    </citation>
    <scope>NUCLEOTIDE SEQUENCE [LARGE SCALE GENOMIC DNA]</scope>
    <source>
        <strain evidence="7 8">CAU 1517</strain>
    </source>
</reference>
<dbReference type="OrthoDB" id="9807053at2"/>
<dbReference type="PANTHER" id="PTHR30086:SF20">
    <property type="entry name" value="ARGININE EXPORTER PROTEIN ARGO-RELATED"/>
    <property type="match status" value="1"/>
</dbReference>
<dbReference type="GO" id="GO:0015171">
    <property type="term" value="F:amino acid transmembrane transporter activity"/>
    <property type="evidence" value="ECO:0007669"/>
    <property type="project" value="TreeGrafter"/>
</dbReference>
<feature type="transmembrane region" description="Helical" evidence="6">
    <location>
        <begin position="6"/>
        <end position="30"/>
    </location>
</feature>
<feature type="transmembrane region" description="Helical" evidence="6">
    <location>
        <begin position="42"/>
        <end position="66"/>
    </location>
</feature>
<dbReference type="RefSeq" id="WP_138151813.1">
    <property type="nucleotide sequence ID" value="NZ_VANU01000002.1"/>
</dbReference>
<protein>
    <submittedName>
        <fullName evidence="7">LysE family translocator</fullName>
    </submittedName>
</protein>
<feature type="transmembrane region" description="Helical" evidence="6">
    <location>
        <begin position="72"/>
        <end position="92"/>
    </location>
</feature>
<evidence type="ECO:0000313" key="7">
    <source>
        <dbReference type="EMBL" id="TLP39229.1"/>
    </source>
</evidence>
<dbReference type="Proteomes" id="UP000308901">
    <property type="component" value="Unassembled WGS sequence"/>
</dbReference>